<feature type="binding site" evidence="9">
    <location>
        <position position="110"/>
    </location>
    <ligand>
        <name>L-glutamate</name>
        <dbReference type="ChEBI" id="CHEBI:29985"/>
    </ligand>
</feature>
<dbReference type="Pfam" id="PF00060">
    <property type="entry name" value="Lig_chan"/>
    <property type="match status" value="1"/>
</dbReference>
<protein>
    <submittedName>
        <fullName evidence="15">Ionotropic receptor</fullName>
    </submittedName>
</protein>
<dbReference type="GO" id="GO:0050906">
    <property type="term" value="P:detection of stimulus involved in sensory perception"/>
    <property type="evidence" value="ECO:0007669"/>
    <property type="project" value="UniProtKB-ARBA"/>
</dbReference>
<dbReference type="GO" id="GO:0005886">
    <property type="term" value="C:plasma membrane"/>
    <property type="evidence" value="ECO:0007669"/>
    <property type="project" value="UniProtKB-SubCell"/>
</dbReference>
<evidence type="ECO:0000259" key="14">
    <source>
        <dbReference type="Pfam" id="PF00060"/>
    </source>
</evidence>
<keyword evidence="11" id="KW-1015">Disulfide bond</keyword>
<comment type="subcellular location">
    <subcellularLocation>
        <location evidence="1">Cell membrane</location>
        <topology evidence="1">Multi-pass membrane protein</topology>
    </subcellularLocation>
</comment>
<proteinExistence type="inferred from homology"/>
<accession>A0A0L7KNG6</accession>
<sequence length="346" mass="39108">AGPNGTLIGLGVAFSLVKILQKRFNFTYDVVVPNKNFLGGGSTPEDSLIGLINATRILFATWWIFIILLSAFYTANLTAFLTLSKFTLDIEDPEDLYKKNYRWMSPEGGSVQYTVQSFKNYGSDRDYLPFVEGGGVLVKESISIDHLMYSDYVNKAKEGVLEADRCTYVMAPKPFMTKQRAFAYPHGSYLKELFDTVLIHILQAGIIEFLKLRDLPSTKICPLDLQSKDRQLRNSDLLMTYLIILVGLAAATAVFIGEVAFKRYICKTKSEEQPVHKKGKFRRSRKGRRDGSKPPPYDSLFGNPKYNIDATSKSKIINGREYYVYTASNGDTRLIPVRTPSAFLYR</sequence>
<keyword evidence="3" id="KW-1003">Cell membrane</keyword>
<evidence type="ECO:0000256" key="9">
    <source>
        <dbReference type="PIRSR" id="PIRSR601508-1"/>
    </source>
</evidence>
<dbReference type="STRING" id="104452.A0A0L7KNG6"/>
<dbReference type="PANTHER" id="PTHR42643">
    <property type="entry name" value="IONOTROPIC RECEPTOR 20A-RELATED"/>
    <property type="match status" value="1"/>
</dbReference>
<evidence type="ECO:0000256" key="10">
    <source>
        <dbReference type="PIRSR" id="PIRSR601508-2"/>
    </source>
</evidence>
<organism evidence="15 16">
    <name type="scientific">Operophtera brumata</name>
    <name type="common">Winter moth</name>
    <name type="synonym">Phalaena brumata</name>
    <dbReference type="NCBI Taxonomy" id="104452"/>
    <lineage>
        <taxon>Eukaryota</taxon>
        <taxon>Metazoa</taxon>
        <taxon>Ecdysozoa</taxon>
        <taxon>Arthropoda</taxon>
        <taxon>Hexapoda</taxon>
        <taxon>Insecta</taxon>
        <taxon>Pterygota</taxon>
        <taxon>Neoptera</taxon>
        <taxon>Endopterygota</taxon>
        <taxon>Lepidoptera</taxon>
        <taxon>Glossata</taxon>
        <taxon>Ditrysia</taxon>
        <taxon>Geometroidea</taxon>
        <taxon>Geometridae</taxon>
        <taxon>Larentiinae</taxon>
        <taxon>Operophtera</taxon>
    </lineage>
</organism>
<dbReference type="GO" id="GO:0015276">
    <property type="term" value="F:ligand-gated monoatomic ion channel activity"/>
    <property type="evidence" value="ECO:0007669"/>
    <property type="project" value="InterPro"/>
</dbReference>
<feature type="region of interest" description="Disordered" evidence="12">
    <location>
        <begin position="275"/>
        <end position="304"/>
    </location>
</feature>
<dbReference type="Gene3D" id="1.10.287.70">
    <property type="match status" value="1"/>
</dbReference>
<comment type="caution">
    <text evidence="15">The sequence shown here is derived from an EMBL/GenBank/DDBJ whole genome shotgun (WGS) entry which is preliminary data.</text>
</comment>
<keyword evidence="6 13" id="KW-0472">Membrane</keyword>
<evidence type="ECO:0000313" key="15">
    <source>
        <dbReference type="EMBL" id="KOB64519.1"/>
    </source>
</evidence>
<evidence type="ECO:0000256" key="4">
    <source>
        <dbReference type="ARBA" id="ARBA00022692"/>
    </source>
</evidence>
<evidence type="ECO:0000256" key="2">
    <source>
        <dbReference type="ARBA" id="ARBA00008685"/>
    </source>
</evidence>
<name>A0A0L7KNG6_OPEBR</name>
<evidence type="ECO:0000256" key="12">
    <source>
        <dbReference type="SAM" id="MobiDB-lite"/>
    </source>
</evidence>
<evidence type="ECO:0000256" key="5">
    <source>
        <dbReference type="ARBA" id="ARBA00022989"/>
    </source>
</evidence>
<evidence type="ECO:0000256" key="1">
    <source>
        <dbReference type="ARBA" id="ARBA00004651"/>
    </source>
</evidence>
<dbReference type="SUPFAM" id="SSF53850">
    <property type="entry name" value="Periplasmic binding protein-like II"/>
    <property type="match status" value="1"/>
</dbReference>
<reference evidence="15 16" key="1">
    <citation type="journal article" date="2015" name="Genome Biol. Evol.">
        <title>The genome of winter moth (Operophtera brumata) provides a genomic perspective on sexual dimorphism and phenology.</title>
        <authorList>
            <person name="Derks M.F."/>
            <person name="Smit S."/>
            <person name="Salis L."/>
            <person name="Schijlen E."/>
            <person name="Bossers A."/>
            <person name="Mateman C."/>
            <person name="Pijl A.S."/>
            <person name="de Ridder D."/>
            <person name="Groenen M.A."/>
            <person name="Visser M.E."/>
            <person name="Megens H.J."/>
        </authorList>
    </citation>
    <scope>NUCLEOTIDE SEQUENCE [LARGE SCALE GENOMIC DNA]</scope>
    <source>
        <strain evidence="15">WM2013NL</strain>
        <tissue evidence="15">Head and thorax</tissue>
    </source>
</reference>
<feature type="non-terminal residue" evidence="15">
    <location>
        <position position="346"/>
    </location>
</feature>
<feature type="transmembrane region" description="Helical" evidence="13">
    <location>
        <begin position="238"/>
        <end position="261"/>
    </location>
</feature>
<dbReference type="EMBL" id="JTDY01008546">
    <property type="protein sequence ID" value="KOB64519.1"/>
    <property type="molecule type" value="Genomic_DNA"/>
</dbReference>
<feature type="domain" description="Ionotropic glutamate receptor C-terminal" evidence="14">
    <location>
        <begin position="54"/>
        <end position="248"/>
    </location>
</feature>
<dbReference type="InterPro" id="IPR001508">
    <property type="entry name" value="Iono_Glu_rcpt_met"/>
</dbReference>
<evidence type="ECO:0000256" key="7">
    <source>
        <dbReference type="ARBA" id="ARBA00023170"/>
    </source>
</evidence>
<evidence type="ECO:0000256" key="8">
    <source>
        <dbReference type="ARBA" id="ARBA00023180"/>
    </source>
</evidence>
<feature type="non-terminal residue" evidence="15">
    <location>
        <position position="1"/>
    </location>
</feature>
<dbReference type="InterPro" id="IPR052192">
    <property type="entry name" value="Insect_Ionotropic_Sensory_Rcpt"/>
</dbReference>
<dbReference type="Proteomes" id="UP000037510">
    <property type="component" value="Unassembled WGS sequence"/>
</dbReference>
<evidence type="ECO:0000256" key="6">
    <source>
        <dbReference type="ARBA" id="ARBA00023136"/>
    </source>
</evidence>
<evidence type="ECO:0000256" key="11">
    <source>
        <dbReference type="PIRSR" id="PIRSR601508-3"/>
    </source>
</evidence>
<keyword evidence="7 15" id="KW-0675">Receptor</keyword>
<dbReference type="GO" id="GO:0038023">
    <property type="term" value="F:signaling receptor activity"/>
    <property type="evidence" value="ECO:0007669"/>
    <property type="project" value="InterPro"/>
</dbReference>
<dbReference type="PRINTS" id="PR00177">
    <property type="entry name" value="NMDARECEPTOR"/>
</dbReference>
<keyword evidence="4 13" id="KW-0812">Transmembrane</keyword>
<evidence type="ECO:0000313" key="16">
    <source>
        <dbReference type="Proteomes" id="UP000037510"/>
    </source>
</evidence>
<gene>
    <name evidence="15" type="ORF">OBRU01_24134</name>
</gene>
<feature type="compositionally biased region" description="Basic residues" evidence="12">
    <location>
        <begin position="276"/>
        <end position="288"/>
    </location>
</feature>
<keyword evidence="16" id="KW-1185">Reference proteome</keyword>
<evidence type="ECO:0000256" key="13">
    <source>
        <dbReference type="SAM" id="Phobius"/>
    </source>
</evidence>
<evidence type="ECO:0000256" key="3">
    <source>
        <dbReference type="ARBA" id="ARBA00022475"/>
    </source>
</evidence>
<feature type="site" description="Crucial to convey clamshell closure to channel opening" evidence="10">
    <location>
        <position position="90"/>
    </location>
</feature>
<dbReference type="AlphaFoldDB" id="A0A0L7KNG6"/>
<keyword evidence="8" id="KW-0325">Glycoprotein</keyword>
<comment type="similarity">
    <text evidence="2">Belongs to the glutamate-gated ion channel (TC 1.A.10.1) family.</text>
</comment>
<keyword evidence="5 13" id="KW-1133">Transmembrane helix</keyword>
<feature type="transmembrane region" description="Helical" evidence="13">
    <location>
        <begin position="60"/>
        <end position="83"/>
    </location>
</feature>
<dbReference type="InterPro" id="IPR001320">
    <property type="entry name" value="Iontro_rcpt_C"/>
</dbReference>
<dbReference type="PANTHER" id="PTHR42643:SF24">
    <property type="entry name" value="IONOTROPIC RECEPTOR 60A"/>
    <property type="match status" value="1"/>
</dbReference>
<feature type="disulfide bond" evidence="11">
    <location>
        <begin position="166"/>
        <end position="221"/>
    </location>
</feature>